<proteinExistence type="predicted"/>
<protein>
    <recommendedName>
        <fullName evidence="3">Bifunctional 3-demethylubiquinone-9 3-methyltransferase/ 2-octaprenyl-6-hydroxy phenol methylase</fullName>
    </recommendedName>
</protein>
<name>A0A5C5XBV2_9PLAN</name>
<accession>A0A5C5XBV2</accession>
<keyword evidence="2" id="KW-1185">Reference proteome</keyword>
<dbReference type="Gene3D" id="3.40.50.150">
    <property type="entry name" value="Vaccinia Virus protein VP39"/>
    <property type="match status" value="1"/>
</dbReference>
<dbReference type="Pfam" id="PF13489">
    <property type="entry name" value="Methyltransf_23"/>
    <property type="match status" value="1"/>
</dbReference>
<dbReference type="AlphaFoldDB" id="A0A5C5XBV2"/>
<dbReference type="OrthoDB" id="212394at2"/>
<dbReference type="InterPro" id="IPR029063">
    <property type="entry name" value="SAM-dependent_MTases_sf"/>
</dbReference>
<comment type="caution">
    <text evidence="1">The sequence shown here is derived from an EMBL/GenBank/DDBJ whole genome shotgun (WGS) entry which is preliminary data.</text>
</comment>
<dbReference type="EMBL" id="SJPG01000001">
    <property type="protein sequence ID" value="TWT60258.1"/>
    <property type="molecule type" value="Genomic_DNA"/>
</dbReference>
<gene>
    <name evidence="1" type="ORF">Pan54_09720</name>
</gene>
<evidence type="ECO:0000313" key="2">
    <source>
        <dbReference type="Proteomes" id="UP000316095"/>
    </source>
</evidence>
<dbReference type="Proteomes" id="UP000316095">
    <property type="component" value="Unassembled WGS sequence"/>
</dbReference>
<organism evidence="1 2">
    <name type="scientific">Rubinisphaera italica</name>
    <dbReference type="NCBI Taxonomy" id="2527969"/>
    <lineage>
        <taxon>Bacteria</taxon>
        <taxon>Pseudomonadati</taxon>
        <taxon>Planctomycetota</taxon>
        <taxon>Planctomycetia</taxon>
        <taxon>Planctomycetales</taxon>
        <taxon>Planctomycetaceae</taxon>
        <taxon>Rubinisphaera</taxon>
    </lineage>
</organism>
<dbReference type="CDD" id="cd02440">
    <property type="entry name" value="AdoMet_MTases"/>
    <property type="match status" value="1"/>
</dbReference>
<evidence type="ECO:0000313" key="1">
    <source>
        <dbReference type="EMBL" id="TWT60258.1"/>
    </source>
</evidence>
<evidence type="ECO:0008006" key="3">
    <source>
        <dbReference type="Google" id="ProtNLM"/>
    </source>
</evidence>
<dbReference type="RefSeq" id="WP_146502407.1">
    <property type="nucleotide sequence ID" value="NZ_SJPG01000001.1"/>
</dbReference>
<dbReference type="SUPFAM" id="SSF53335">
    <property type="entry name" value="S-adenosyl-L-methionine-dependent methyltransferases"/>
    <property type="match status" value="1"/>
</dbReference>
<reference evidence="1 2" key="1">
    <citation type="submission" date="2019-02" db="EMBL/GenBank/DDBJ databases">
        <title>Deep-cultivation of Planctomycetes and their phenomic and genomic characterization uncovers novel biology.</title>
        <authorList>
            <person name="Wiegand S."/>
            <person name="Jogler M."/>
            <person name="Boedeker C."/>
            <person name="Pinto D."/>
            <person name="Vollmers J."/>
            <person name="Rivas-Marin E."/>
            <person name="Kohn T."/>
            <person name="Peeters S.H."/>
            <person name="Heuer A."/>
            <person name="Rast P."/>
            <person name="Oberbeckmann S."/>
            <person name="Bunk B."/>
            <person name="Jeske O."/>
            <person name="Meyerdierks A."/>
            <person name="Storesund J.E."/>
            <person name="Kallscheuer N."/>
            <person name="Luecker S."/>
            <person name="Lage O.M."/>
            <person name="Pohl T."/>
            <person name="Merkel B.J."/>
            <person name="Hornburger P."/>
            <person name="Mueller R.-W."/>
            <person name="Bruemmer F."/>
            <person name="Labrenz M."/>
            <person name="Spormann A.M."/>
            <person name="Op Den Camp H."/>
            <person name="Overmann J."/>
            <person name="Amann R."/>
            <person name="Jetten M.S.M."/>
            <person name="Mascher T."/>
            <person name="Medema M.H."/>
            <person name="Devos D.P."/>
            <person name="Kaster A.-K."/>
            <person name="Ovreas L."/>
            <person name="Rohde M."/>
            <person name="Galperin M.Y."/>
            <person name="Jogler C."/>
        </authorList>
    </citation>
    <scope>NUCLEOTIDE SEQUENCE [LARGE SCALE GENOMIC DNA]</scope>
    <source>
        <strain evidence="1 2">Pan54</strain>
    </source>
</reference>
<sequence length="237" mass="27081">MESGKSNRPVAVKILNEKRPATILDAPSGDGWLLRDLDYQPEVTGLDLFEEKPDGYKDFQKADLDYGLPEDLGKFDAFVTCEGIEHVGNPLLLVEHASRHLNDGGLIVITTPNIWFPAARMQFFLRGFFPSFPCLVGKIKRGTHMHIMPWSFPQLYLYLKLAGFSDVQLHDVDEKKPKHFFERILGIPQRAYCRKKIRKAKNAEEKQFWTHTGSDQSTYGRRLVVSAVYQPKTKNAT</sequence>